<dbReference type="RefSeq" id="WP_090440180.1">
    <property type="nucleotide sequence ID" value="NZ_FOHU01000003.1"/>
</dbReference>
<organism evidence="1 2">
    <name type="scientific">Natronincola peptidivorans</name>
    <dbReference type="NCBI Taxonomy" id="426128"/>
    <lineage>
        <taxon>Bacteria</taxon>
        <taxon>Bacillati</taxon>
        <taxon>Bacillota</taxon>
        <taxon>Clostridia</taxon>
        <taxon>Peptostreptococcales</taxon>
        <taxon>Natronincolaceae</taxon>
        <taxon>Natronincola</taxon>
    </lineage>
</organism>
<evidence type="ECO:0000313" key="1">
    <source>
        <dbReference type="EMBL" id="SES95074.1"/>
    </source>
</evidence>
<keyword evidence="2" id="KW-1185">Reference proteome</keyword>
<reference evidence="1 2" key="1">
    <citation type="submission" date="2016-10" db="EMBL/GenBank/DDBJ databases">
        <authorList>
            <person name="de Groot N.N."/>
        </authorList>
    </citation>
    <scope>NUCLEOTIDE SEQUENCE [LARGE SCALE GENOMIC DNA]</scope>
    <source>
        <strain evidence="1 2">DSM 18979</strain>
    </source>
</reference>
<name>A0A1I0ALB9_9FIRM</name>
<gene>
    <name evidence="1" type="ORF">SAMN05660297_00978</name>
</gene>
<evidence type="ECO:0000313" key="2">
    <source>
        <dbReference type="Proteomes" id="UP000199568"/>
    </source>
</evidence>
<sequence length="107" mass="11896">MFSSDQLDSLAKAVMNKLEIDKKAVRHNCEGENEKITLTPSQTLVILALLAGTLEVSSVVIDRNQNVDIVLAGTLKKEEESEMDKVLSQIGHVPFDEVMKALLKKFR</sequence>
<dbReference type="AlphaFoldDB" id="A0A1I0ALB9"/>
<accession>A0A1I0ALB9</accession>
<dbReference type="OrthoDB" id="2087198at2"/>
<proteinExistence type="predicted"/>
<dbReference type="EMBL" id="FOHU01000003">
    <property type="protein sequence ID" value="SES95074.1"/>
    <property type="molecule type" value="Genomic_DNA"/>
</dbReference>
<protein>
    <submittedName>
        <fullName evidence="1">Uncharacterized protein</fullName>
    </submittedName>
</protein>
<dbReference type="Proteomes" id="UP000199568">
    <property type="component" value="Unassembled WGS sequence"/>
</dbReference>